<dbReference type="InterPro" id="IPR018152">
    <property type="entry name" value="SOD_Cu/Zn_BS"/>
</dbReference>
<comment type="cofactor">
    <cofactor evidence="2">
        <name>Zn(2+)</name>
        <dbReference type="ChEBI" id="CHEBI:29105"/>
    </cofactor>
</comment>
<dbReference type="PANTHER" id="PTHR10003">
    <property type="entry name" value="SUPEROXIDE DISMUTASE CU-ZN -RELATED"/>
    <property type="match status" value="1"/>
</dbReference>
<evidence type="ECO:0000313" key="11">
    <source>
        <dbReference type="EMBL" id="KAH6833919.1"/>
    </source>
</evidence>
<keyword evidence="7" id="KW-0186">Copper</keyword>
<proteinExistence type="inferred from homology"/>
<evidence type="ECO:0000256" key="9">
    <source>
        <dbReference type="SAM" id="MobiDB-lite"/>
    </source>
</evidence>
<evidence type="ECO:0000256" key="3">
    <source>
        <dbReference type="ARBA" id="ARBA00010457"/>
    </source>
</evidence>
<dbReference type="EMBL" id="SDAM02000054">
    <property type="protein sequence ID" value="KAH6833919.1"/>
    <property type="molecule type" value="Genomic_DNA"/>
</dbReference>
<comment type="similarity">
    <text evidence="3">Belongs to the Cu-Zn superoxide dismutase family.</text>
</comment>
<dbReference type="GO" id="GO:0004784">
    <property type="term" value="F:superoxide dismutase activity"/>
    <property type="evidence" value="ECO:0007669"/>
    <property type="project" value="UniProtKB-EC"/>
</dbReference>
<comment type="cofactor">
    <cofactor evidence="1">
        <name>Cu cation</name>
        <dbReference type="ChEBI" id="CHEBI:23378"/>
    </cofactor>
</comment>
<evidence type="ECO:0000256" key="4">
    <source>
        <dbReference type="ARBA" id="ARBA00012682"/>
    </source>
</evidence>
<name>A0AAD4PB96_PERFH</name>
<evidence type="ECO:0000259" key="10">
    <source>
        <dbReference type="Pfam" id="PF00080"/>
    </source>
</evidence>
<evidence type="ECO:0000256" key="5">
    <source>
        <dbReference type="ARBA" id="ARBA00022833"/>
    </source>
</evidence>
<dbReference type="GO" id="GO:0005507">
    <property type="term" value="F:copper ion binding"/>
    <property type="evidence" value="ECO:0007669"/>
    <property type="project" value="InterPro"/>
</dbReference>
<dbReference type="InterPro" id="IPR024134">
    <property type="entry name" value="SOD_Cu/Zn_/chaperone"/>
</dbReference>
<keyword evidence="12" id="KW-1185">Reference proteome</keyword>
<evidence type="ECO:0000256" key="8">
    <source>
        <dbReference type="ARBA" id="ARBA00049204"/>
    </source>
</evidence>
<evidence type="ECO:0000313" key="12">
    <source>
        <dbReference type="Proteomes" id="UP001190926"/>
    </source>
</evidence>
<dbReference type="Pfam" id="PF00080">
    <property type="entry name" value="Sod_Cu"/>
    <property type="match status" value="1"/>
</dbReference>
<evidence type="ECO:0000256" key="6">
    <source>
        <dbReference type="ARBA" id="ARBA00022862"/>
    </source>
</evidence>
<feature type="region of interest" description="Disordered" evidence="9">
    <location>
        <begin position="31"/>
        <end position="59"/>
    </location>
</feature>
<feature type="domain" description="Superoxide dismutase copper/zinc binding" evidence="10">
    <location>
        <begin position="126"/>
        <end position="175"/>
    </location>
</feature>
<comment type="caution">
    <text evidence="11">The sequence shown here is derived from an EMBL/GenBank/DDBJ whole genome shotgun (WGS) entry which is preliminary data.</text>
</comment>
<dbReference type="PROSITE" id="PS00087">
    <property type="entry name" value="SOD_CU_ZN_1"/>
    <property type="match status" value="1"/>
</dbReference>
<evidence type="ECO:0000256" key="2">
    <source>
        <dbReference type="ARBA" id="ARBA00001947"/>
    </source>
</evidence>
<dbReference type="Gene3D" id="2.60.40.200">
    <property type="entry name" value="Superoxide dismutase, copper/zinc binding domain"/>
    <property type="match status" value="1"/>
</dbReference>
<keyword evidence="6" id="KW-0049">Antioxidant</keyword>
<protein>
    <recommendedName>
        <fullName evidence="4">superoxide dismutase</fullName>
        <ecNumber evidence="4">1.15.1.1</ecNumber>
    </recommendedName>
</protein>
<dbReference type="SUPFAM" id="SSF49329">
    <property type="entry name" value="Cu,Zn superoxide dismutase-like"/>
    <property type="match status" value="1"/>
</dbReference>
<dbReference type="AlphaFoldDB" id="A0AAD4PB96"/>
<reference evidence="11 12" key="1">
    <citation type="journal article" date="2021" name="Nat. Commun.">
        <title>Incipient diploidization of the medicinal plant Perilla within 10,000 years.</title>
        <authorList>
            <person name="Zhang Y."/>
            <person name="Shen Q."/>
            <person name="Leng L."/>
            <person name="Zhang D."/>
            <person name="Chen S."/>
            <person name="Shi Y."/>
            <person name="Ning Z."/>
            <person name="Chen S."/>
        </authorList>
    </citation>
    <scope>NUCLEOTIDE SEQUENCE [LARGE SCALE GENOMIC DNA]</scope>
    <source>
        <strain evidence="12">cv. PC099</strain>
    </source>
</reference>
<dbReference type="Proteomes" id="UP001190926">
    <property type="component" value="Unassembled WGS sequence"/>
</dbReference>
<keyword evidence="5" id="KW-0862">Zinc</keyword>
<accession>A0AAD4PB96</accession>
<dbReference type="EC" id="1.15.1.1" evidence="4"/>
<evidence type="ECO:0000256" key="1">
    <source>
        <dbReference type="ARBA" id="ARBA00001935"/>
    </source>
</evidence>
<evidence type="ECO:0000256" key="7">
    <source>
        <dbReference type="ARBA" id="ARBA00023008"/>
    </source>
</evidence>
<dbReference type="InterPro" id="IPR036423">
    <property type="entry name" value="SOD-like_Cu/Zn_dom_sf"/>
</dbReference>
<organism evidence="11 12">
    <name type="scientific">Perilla frutescens var. hirtella</name>
    <name type="common">Perilla citriodora</name>
    <name type="synonym">Perilla setoyensis</name>
    <dbReference type="NCBI Taxonomy" id="608512"/>
    <lineage>
        <taxon>Eukaryota</taxon>
        <taxon>Viridiplantae</taxon>
        <taxon>Streptophyta</taxon>
        <taxon>Embryophyta</taxon>
        <taxon>Tracheophyta</taxon>
        <taxon>Spermatophyta</taxon>
        <taxon>Magnoliopsida</taxon>
        <taxon>eudicotyledons</taxon>
        <taxon>Gunneridae</taxon>
        <taxon>Pentapetalae</taxon>
        <taxon>asterids</taxon>
        <taxon>lamiids</taxon>
        <taxon>Lamiales</taxon>
        <taxon>Lamiaceae</taxon>
        <taxon>Nepetoideae</taxon>
        <taxon>Elsholtzieae</taxon>
        <taxon>Perilla</taxon>
    </lineage>
</organism>
<gene>
    <name evidence="11" type="ORF">C2S53_005360</name>
</gene>
<dbReference type="InterPro" id="IPR001424">
    <property type="entry name" value="SOD_Cu_Zn_dom"/>
</dbReference>
<comment type="catalytic activity">
    <reaction evidence="8">
        <text>2 superoxide + 2 H(+) = H2O2 + O2</text>
        <dbReference type="Rhea" id="RHEA:20696"/>
        <dbReference type="ChEBI" id="CHEBI:15378"/>
        <dbReference type="ChEBI" id="CHEBI:15379"/>
        <dbReference type="ChEBI" id="CHEBI:16240"/>
        <dbReference type="ChEBI" id="CHEBI:18421"/>
        <dbReference type="EC" id="1.15.1.1"/>
    </reaction>
</comment>
<sequence length="250" mass="27739">MDFGPISDYFNGFEILVFSARWNTAIARPQKNRTQRPLEASGRWEGGRLLPATAGPQRPLEPRTMRVVEEQLQFQLKEQKDSLVAVTDALSVDPSYAELLSVRPLRLLTHETMAKAVAVLSSSEGVKGTVYFTQEGDGPTTITGNVSGFKPGLHGFHVHALGDTTNGCMSTGNFLASKYMLPALVQDQNVDCSQRPLEYHRRLLQRPLGSVTRWDTRVQLLSGRCTAPRAGFFKSIKISCPEVGFHPLYF</sequence>